<dbReference type="InterPro" id="IPR046700">
    <property type="entry name" value="DUF6570"/>
</dbReference>
<gene>
    <name evidence="2" type="ORF">NLI96_g7083</name>
</gene>
<name>A0AAD5V231_9APHY</name>
<dbReference type="AlphaFoldDB" id="A0AAD5V231"/>
<sequence length="413" mass="46184">MFVRVLPVLSPIGVEERSLLVRVHDLLATDKLVFMRVEEGFDSIHDNEVAFAIPLNVLSRNLRSDALRMYVITYVVLCFQLISPPDDPCEDSVFPPPPLTLERCVEITNEWRHKLRPAVLQECACAVCARSVTLSTTELVNTLDPMFDLLRNSSPSVARQERFSSADAVVGFQGPLLLSLQASRLPTYSLVNGQWIGEVPDVLLRLNLVEQMMISLFRHNACVARVRQGQRKMVSNAIMFAQPVAELRKVLPPLASDIKACLAIVFIGPGRPTVEDYYRTQFVVRKQYVVEALLWLKLNHKDYADTKVDLTQLEEYPDDEPAGVFSYSPGSAKERGENIAVHDNDEQDGVETGMCPFTVQGLTSDMLPSSDTSSTIAELILHLKGEKEVLAIGRSSHPESIYHNPKLFPEARP</sequence>
<proteinExistence type="predicted"/>
<evidence type="ECO:0000313" key="2">
    <source>
        <dbReference type="EMBL" id="KAJ3482286.1"/>
    </source>
</evidence>
<dbReference type="Proteomes" id="UP001212997">
    <property type="component" value="Unassembled WGS sequence"/>
</dbReference>
<evidence type="ECO:0000313" key="3">
    <source>
        <dbReference type="Proteomes" id="UP001212997"/>
    </source>
</evidence>
<comment type="caution">
    <text evidence="2">The sequence shown here is derived from an EMBL/GenBank/DDBJ whole genome shotgun (WGS) entry which is preliminary data.</text>
</comment>
<organism evidence="2 3">
    <name type="scientific">Meripilus lineatus</name>
    <dbReference type="NCBI Taxonomy" id="2056292"/>
    <lineage>
        <taxon>Eukaryota</taxon>
        <taxon>Fungi</taxon>
        <taxon>Dikarya</taxon>
        <taxon>Basidiomycota</taxon>
        <taxon>Agaricomycotina</taxon>
        <taxon>Agaricomycetes</taxon>
        <taxon>Polyporales</taxon>
        <taxon>Meripilaceae</taxon>
        <taxon>Meripilus</taxon>
    </lineage>
</organism>
<protein>
    <recommendedName>
        <fullName evidence="1">DUF6570 domain-containing protein</fullName>
    </recommendedName>
</protein>
<accession>A0AAD5V231</accession>
<dbReference type="EMBL" id="JANAWD010000280">
    <property type="protein sequence ID" value="KAJ3482286.1"/>
    <property type="molecule type" value="Genomic_DNA"/>
</dbReference>
<evidence type="ECO:0000259" key="1">
    <source>
        <dbReference type="Pfam" id="PF20209"/>
    </source>
</evidence>
<feature type="domain" description="DUF6570" evidence="1">
    <location>
        <begin position="183"/>
        <end position="313"/>
    </location>
</feature>
<dbReference type="Pfam" id="PF20209">
    <property type="entry name" value="DUF6570"/>
    <property type="match status" value="1"/>
</dbReference>
<keyword evidence="3" id="KW-1185">Reference proteome</keyword>
<reference evidence="2" key="1">
    <citation type="submission" date="2022-07" db="EMBL/GenBank/DDBJ databases">
        <title>Genome Sequence of Physisporinus lineatus.</title>
        <authorList>
            <person name="Buettner E."/>
        </authorList>
    </citation>
    <scope>NUCLEOTIDE SEQUENCE</scope>
    <source>
        <strain evidence="2">VT162</strain>
    </source>
</reference>